<proteinExistence type="predicted"/>
<dbReference type="InterPro" id="IPR017483">
    <property type="entry name" value="CHP03034"/>
</dbReference>
<dbReference type="NCBIfam" id="TIGR03034">
    <property type="entry name" value="YPO3983 family protein"/>
    <property type="match status" value="1"/>
</dbReference>
<protein>
    <submittedName>
        <fullName evidence="1">DUF3289 family protein</fullName>
    </submittedName>
</protein>
<dbReference type="Pfam" id="PF11692">
    <property type="entry name" value="DUF3289"/>
    <property type="match status" value="1"/>
</dbReference>
<dbReference type="EMBL" id="JALHAP010000073">
    <property type="protein sequence ID" value="MCT4701333.1"/>
    <property type="molecule type" value="Genomic_DNA"/>
</dbReference>
<organism evidence="1 2">
    <name type="scientific">Dryocola boscaweniae</name>
    <dbReference type="NCBI Taxonomy" id="2925397"/>
    <lineage>
        <taxon>Bacteria</taxon>
        <taxon>Pseudomonadati</taxon>
        <taxon>Pseudomonadota</taxon>
        <taxon>Gammaproteobacteria</taxon>
        <taxon>Enterobacterales</taxon>
        <taxon>Enterobacteriaceae</taxon>
        <taxon>Dryocola</taxon>
    </lineage>
</organism>
<comment type="caution">
    <text evidence="1">The sequence shown here is derived from an EMBL/GenBank/DDBJ whole genome shotgun (WGS) entry which is preliminary data.</text>
</comment>
<accession>A0A9X2W5C6</accession>
<name>A0A9X2W5C6_9ENTR</name>
<dbReference type="Proteomes" id="UP001150641">
    <property type="component" value="Unassembled WGS sequence"/>
</dbReference>
<keyword evidence="2" id="KW-1185">Reference proteome</keyword>
<dbReference type="AlphaFoldDB" id="A0A9X2W5C6"/>
<reference evidence="1" key="1">
    <citation type="submission" date="2022-03" db="EMBL/GenBank/DDBJ databases">
        <title>Proposal of a novel genus Dryocolo and two novel species.</title>
        <authorList>
            <person name="Maddock D.W."/>
            <person name="Brady C.L."/>
            <person name="Denman S."/>
            <person name="Arnold D."/>
        </authorList>
    </citation>
    <scope>NUCLEOTIDE SEQUENCE</scope>
    <source>
        <strain evidence="1">H6W4</strain>
    </source>
</reference>
<gene>
    <name evidence="1" type="ORF">MUA00_05865</name>
</gene>
<evidence type="ECO:0000313" key="1">
    <source>
        <dbReference type="EMBL" id="MCT4701333.1"/>
    </source>
</evidence>
<evidence type="ECO:0000313" key="2">
    <source>
        <dbReference type="Proteomes" id="UP001150641"/>
    </source>
</evidence>
<sequence>MNDHSASDMRYGDLSEAQLKALRLTDVSAKVDPYTLMKIPETGFATTYGFGLSDRAEKVSKQECINILFDEFRSLAKSFALYGVYSHLIKEMITHMQHNKGASFRDPSLDQALRQHILQDNSRNSTRLLLQRAFDININWKERMYPENKKNELTDAIIFGRLPKFDRFKDSFNGMGMTVHDTWATHITIQSLQINEHSYRALVRYKVQDHFGLDDVDIANPNFRQFRFFRIWFVLQRYNQFGFRPFMTDMETVIELKGERKK</sequence>